<dbReference type="InterPro" id="IPR029044">
    <property type="entry name" value="Nucleotide-diphossugar_trans"/>
</dbReference>
<dbReference type="Pfam" id="PF14134">
    <property type="entry name" value="DUF4301"/>
    <property type="match status" value="1"/>
</dbReference>
<accession>A0ABT8L300</accession>
<reference evidence="2" key="1">
    <citation type="submission" date="2023-06" db="EMBL/GenBank/DDBJ databases">
        <title>Genomic of Agaribacillus aureum.</title>
        <authorList>
            <person name="Wang G."/>
        </authorList>
    </citation>
    <scope>NUCLEOTIDE SEQUENCE</scope>
    <source>
        <strain evidence="2">BMA12</strain>
    </source>
</reference>
<comment type="caution">
    <text evidence="2">The sequence shown here is derived from an EMBL/GenBank/DDBJ whole genome shotgun (WGS) entry which is preliminary data.</text>
</comment>
<dbReference type="Proteomes" id="UP001172083">
    <property type="component" value="Unassembled WGS sequence"/>
</dbReference>
<protein>
    <submittedName>
        <fullName evidence="2">DUF4301 family protein</fullName>
    </submittedName>
</protein>
<dbReference type="SUPFAM" id="SSF53448">
    <property type="entry name" value="Nucleotide-diphospho-sugar transferases"/>
    <property type="match status" value="1"/>
</dbReference>
<evidence type="ECO:0000259" key="1">
    <source>
        <dbReference type="Pfam" id="PF14134"/>
    </source>
</evidence>
<organism evidence="2 3">
    <name type="scientific">Agaribacillus aureus</name>
    <dbReference type="NCBI Taxonomy" id="3051825"/>
    <lineage>
        <taxon>Bacteria</taxon>
        <taxon>Pseudomonadati</taxon>
        <taxon>Bacteroidota</taxon>
        <taxon>Cytophagia</taxon>
        <taxon>Cytophagales</taxon>
        <taxon>Splendidivirgaceae</taxon>
        <taxon>Agaribacillus</taxon>
    </lineage>
</organism>
<gene>
    <name evidence="2" type="ORF">QQ020_01200</name>
</gene>
<dbReference type="RefSeq" id="WP_346755976.1">
    <property type="nucleotide sequence ID" value="NZ_JAUJEB010000001.1"/>
</dbReference>
<sequence length="503" mass="56295">MLTAEDIEQLGRLNINESDVIEQVNAFKTGFPYLPVQKAATVGDGIVRLEDNEINDLVAHYENMQSKVRIIKFVPASGAASRMFKDLFAFLNETGPQLNDHQAVARFFEGISDFAFANDLAAVIEKSGASFESVLNGQQYQSILSYVLTDKGLNYGNLPKGLIKFHKYGATSRVAAEEHLMEGINYGQGNKNSVVIHFTVSPEHLPLFKDMAEKASHQWPEIQFEISFSEQKTATNTIAVDMNNEPFRERDNSILFRPGGHGALLSNLNDLEAEIIFIKNIDNVVPDKIKDTTYRYKKALAGLLLNLREKISFHMQQLAAGEVGEETIEEAQKFLEDALNYKLPETFGDFDPDEKISYLQSRLNRPTRICGMVKNEGEPGGGPFWVENADGSRSLQIAETSQLDMGDPAIATMVQQSTHFNPVDLICSNVDFEGRKFDLMKYRDPSTGFITEKSKDGKKLKAQELPGLWNGAMADWNTVFVEVPIITFNPVKTVNDLLRPQHQ</sequence>
<dbReference type="EMBL" id="JAUJEB010000001">
    <property type="protein sequence ID" value="MDN5210633.1"/>
    <property type="molecule type" value="Genomic_DNA"/>
</dbReference>
<keyword evidence="3" id="KW-1185">Reference proteome</keyword>
<evidence type="ECO:0000313" key="3">
    <source>
        <dbReference type="Proteomes" id="UP001172083"/>
    </source>
</evidence>
<feature type="domain" description="DUF4301" evidence="1">
    <location>
        <begin position="4"/>
        <end position="503"/>
    </location>
</feature>
<proteinExistence type="predicted"/>
<dbReference type="InterPro" id="IPR025393">
    <property type="entry name" value="DUF4301"/>
</dbReference>
<name>A0ABT8L300_9BACT</name>
<evidence type="ECO:0000313" key="2">
    <source>
        <dbReference type="EMBL" id="MDN5210633.1"/>
    </source>
</evidence>